<feature type="transmembrane region" description="Helical" evidence="10">
    <location>
        <begin position="162"/>
        <end position="183"/>
    </location>
</feature>
<evidence type="ECO:0000256" key="3">
    <source>
        <dbReference type="ARBA" id="ARBA00022448"/>
    </source>
</evidence>
<keyword evidence="3" id="KW-0813">Transport</keyword>
<dbReference type="SUPFAM" id="SSF51206">
    <property type="entry name" value="cAMP-binding domain-like"/>
    <property type="match status" value="2"/>
</dbReference>
<dbReference type="InterPro" id="IPR005821">
    <property type="entry name" value="Ion_trans_dom"/>
</dbReference>
<dbReference type="SUPFAM" id="SSF81324">
    <property type="entry name" value="Voltage-gated potassium channels"/>
    <property type="match status" value="1"/>
</dbReference>
<dbReference type="GO" id="GO:0005216">
    <property type="term" value="F:monoatomic ion channel activity"/>
    <property type="evidence" value="ECO:0007669"/>
    <property type="project" value="InterPro"/>
</dbReference>
<dbReference type="OrthoDB" id="421226at2759"/>
<keyword evidence="9 12" id="KW-0407">Ion channel</keyword>
<sequence>MLHYLQISRISLGNQVLVMDNSQVDVVVENGKEKAARNTDSSKRWPTMKEITDPKGPFFPKWRMIFIVSCLFAVLLDPLFLYIPMINDDAKCMSLDRNLKIAAPVFRMVTDVFYILNIILQVYKSKKWLAFINAFRSGSCSSVLSNLRSISPSIAKTMWKSYILIDVFAVLPLPQVVILIFFSKMRGVRSLNTRKLLSFLVLVQYVPRVLRIYLSCKEPKKSSKEEIATWVKGVLNFFMYILASHVLGACWYFFAVERLTNCWQHACQNENRCVPSTFDCHDHNSLRNTTSLNDLCPVDPPNAKLFDFGIFLDILQSGILGSTDYPKKLSNCFWWGLRNLSSLGSNLQTSTNTWENLFATLISIIGLLLFLYLIGNLQMYMQTDAAILESNRHKRKVKRAVEKKGRELDLWLLKNGIPSRRKNEMMERVQQELAERRNVDVENILSILPEELQSYIKNLLPLARLKKVPLLQTMDEEVLKEISEYLEPKKFEITGREYLSRDGEPLEKMIFIVEGDLGVERRNVAGRDLLYPGDFYGAELLEWVSVSNTSFPATLPLSIDSSYVTNNDSVLFLKADDLKSVVSKFRSRFSKEITLPSNFQPEVLTSFQLTRLKTVPMFQATDEALLKAITERLKPVTYTDGMYIIKKDEPLQLMFFVLAGYVVTESYPHFVVRIGEFCGQELLDWPSTTSFPMEFPTALESARANGDVRVLALMLGLGECSQ</sequence>
<evidence type="ECO:0000256" key="9">
    <source>
        <dbReference type="ARBA" id="ARBA00023303"/>
    </source>
</evidence>
<keyword evidence="4 10" id="KW-0812">Transmembrane</keyword>
<keyword evidence="6" id="KW-0406">Ion transport</keyword>
<dbReference type="Pfam" id="PF00520">
    <property type="entry name" value="Ion_trans"/>
    <property type="match status" value="1"/>
</dbReference>
<comment type="similarity">
    <text evidence="2">Belongs to the cyclic nucleotide-gated cation channel (TC 1.A.1.5) family.</text>
</comment>
<evidence type="ECO:0000256" key="2">
    <source>
        <dbReference type="ARBA" id="ARBA00010486"/>
    </source>
</evidence>
<evidence type="ECO:0000313" key="13">
    <source>
        <dbReference type="Proteomes" id="UP000238479"/>
    </source>
</evidence>
<dbReference type="InterPro" id="IPR018490">
    <property type="entry name" value="cNMP-bd_dom_sf"/>
</dbReference>
<accession>A0A2P6SJU4</accession>
<keyword evidence="8" id="KW-1071">Ligand-gated ion channel</keyword>
<dbReference type="AlphaFoldDB" id="A0A2P6SJU4"/>
<dbReference type="InterPro" id="IPR014710">
    <property type="entry name" value="RmlC-like_jellyroll"/>
</dbReference>
<feature type="transmembrane region" description="Helical" evidence="10">
    <location>
        <begin position="105"/>
        <end position="123"/>
    </location>
</feature>
<dbReference type="Gene3D" id="2.60.120.10">
    <property type="entry name" value="Jelly Rolls"/>
    <property type="match status" value="2"/>
</dbReference>
<gene>
    <name evidence="12" type="ORF">RchiOBHm_Chr1g0364821</name>
</gene>
<dbReference type="GO" id="GO:0016020">
    <property type="term" value="C:membrane"/>
    <property type="evidence" value="ECO:0007669"/>
    <property type="project" value="UniProtKB-SubCell"/>
</dbReference>
<evidence type="ECO:0000259" key="11">
    <source>
        <dbReference type="PROSITE" id="PS50042"/>
    </source>
</evidence>
<feature type="domain" description="Cyclic nucleotide-binding" evidence="11">
    <location>
        <begin position="617"/>
        <end position="662"/>
    </location>
</feature>
<dbReference type="Proteomes" id="UP000238479">
    <property type="component" value="Chromosome 1"/>
</dbReference>
<feature type="transmembrane region" description="Helical" evidence="10">
    <location>
        <begin position="234"/>
        <end position="254"/>
    </location>
</feature>
<evidence type="ECO:0000256" key="6">
    <source>
        <dbReference type="ARBA" id="ARBA00023065"/>
    </source>
</evidence>
<evidence type="ECO:0000256" key="7">
    <source>
        <dbReference type="ARBA" id="ARBA00023136"/>
    </source>
</evidence>
<keyword evidence="7 10" id="KW-0472">Membrane</keyword>
<evidence type="ECO:0000256" key="10">
    <source>
        <dbReference type="SAM" id="Phobius"/>
    </source>
</evidence>
<comment type="caution">
    <text evidence="12">The sequence shown here is derived from an EMBL/GenBank/DDBJ whole genome shotgun (WGS) entry which is preliminary data.</text>
</comment>
<reference evidence="12 13" key="1">
    <citation type="journal article" date="2018" name="Nat. Genet.">
        <title>The Rosa genome provides new insights in the design of modern roses.</title>
        <authorList>
            <person name="Bendahmane M."/>
        </authorList>
    </citation>
    <scope>NUCLEOTIDE SEQUENCE [LARGE SCALE GENOMIC DNA]</scope>
    <source>
        <strain evidence="13">cv. Old Blush</strain>
    </source>
</reference>
<dbReference type="InterPro" id="IPR000595">
    <property type="entry name" value="cNMP-bd_dom"/>
</dbReference>
<keyword evidence="13" id="KW-1185">Reference proteome</keyword>
<organism evidence="12 13">
    <name type="scientific">Rosa chinensis</name>
    <name type="common">China rose</name>
    <dbReference type="NCBI Taxonomy" id="74649"/>
    <lineage>
        <taxon>Eukaryota</taxon>
        <taxon>Viridiplantae</taxon>
        <taxon>Streptophyta</taxon>
        <taxon>Embryophyta</taxon>
        <taxon>Tracheophyta</taxon>
        <taxon>Spermatophyta</taxon>
        <taxon>Magnoliopsida</taxon>
        <taxon>eudicotyledons</taxon>
        <taxon>Gunneridae</taxon>
        <taxon>Pentapetalae</taxon>
        <taxon>rosids</taxon>
        <taxon>fabids</taxon>
        <taxon>Rosales</taxon>
        <taxon>Rosaceae</taxon>
        <taxon>Rosoideae</taxon>
        <taxon>Rosoideae incertae sedis</taxon>
        <taxon>Rosa</taxon>
    </lineage>
</organism>
<dbReference type="PANTHER" id="PTHR45651">
    <property type="entry name" value="CYCLIC NUCLEOTIDE-GATED ION CHANNEL 15-RELATED-RELATED"/>
    <property type="match status" value="1"/>
</dbReference>
<name>A0A2P6SJU4_ROSCH</name>
<dbReference type="CDD" id="cd00038">
    <property type="entry name" value="CAP_ED"/>
    <property type="match status" value="2"/>
</dbReference>
<dbReference type="OMA" id="KWLAFIN"/>
<protein>
    <submittedName>
        <fullName evidence="12">Putative potassium channel, voltage-dependent, ELK</fullName>
    </submittedName>
</protein>
<evidence type="ECO:0000313" key="12">
    <source>
        <dbReference type="EMBL" id="PRQ58950.1"/>
    </source>
</evidence>
<dbReference type="PANTHER" id="PTHR45651:SF68">
    <property type="entry name" value="ION TRANSPORT DOMAIN-CONTAINING PROTEIN"/>
    <property type="match status" value="1"/>
</dbReference>
<comment type="subcellular location">
    <subcellularLocation>
        <location evidence="1">Membrane</location>
        <topology evidence="1">Multi-pass membrane protein</topology>
    </subcellularLocation>
</comment>
<dbReference type="STRING" id="74649.A0A2P6SJU4"/>
<evidence type="ECO:0000256" key="8">
    <source>
        <dbReference type="ARBA" id="ARBA00023286"/>
    </source>
</evidence>
<evidence type="ECO:0000256" key="5">
    <source>
        <dbReference type="ARBA" id="ARBA00022989"/>
    </source>
</evidence>
<feature type="domain" description="Cyclic nucleotide-binding" evidence="11">
    <location>
        <begin position="470"/>
        <end position="555"/>
    </location>
</feature>
<dbReference type="EMBL" id="PDCK01000039">
    <property type="protein sequence ID" value="PRQ58950.1"/>
    <property type="molecule type" value="Genomic_DNA"/>
</dbReference>
<proteinExistence type="inferred from homology"/>
<dbReference type="Gene3D" id="1.10.287.70">
    <property type="match status" value="1"/>
</dbReference>
<dbReference type="PROSITE" id="PS50042">
    <property type="entry name" value="CNMP_BINDING_3"/>
    <property type="match status" value="2"/>
</dbReference>
<evidence type="ECO:0000256" key="4">
    <source>
        <dbReference type="ARBA" id="ARBA00022692"/>
    </source>
</evidence>
<keyword evidence="5 10" id="KW-1133">Transmembrane helix</keyword>
<evidence type="ECO:0000256" key="1">
    <source>
        <dbReference type="ARBA" id="ARBA00004141"/>
    </source>
</evidence>
<feature type="transmembrane region" description="Helical" evidence="10">
    <location>
        <begin position="64"/>
        <end position="85"/>
    </location>
</feature>
<feature type="transmembrane region" description="Helical" evidence="10">
    <location>
        <begin position="357"/>
        <end position="374"/>
    </location>
</feature>
<dbReference type="Gramene" id="PRQ58950">
    <property type="protein sequence ID" value="PRQ58950"/>
    <property type="gene ID" value="RchiOBHm_Chr1g0364821"/>
</dbReference>